<feature type="region of interest" description="Disordered" evidence="1">
    <location>
        <begin position="212"/>
        <end position="231"/>
    </location>
</feature>
<dbReference type="EMBL" id="HBUE01113457">
    <property type="protein sequence ID" value="CAG6489785.1"/>
    <property type="molecule type" value="Transcribed_RNA"/>
</dbReference>
<reference evidence="2" key="1">
    <citation type="submission" date="2021-05" db="EMBL/GenBank/DDBJ databases">
        <authorList>
            <person name="Alioto T."/>
            <person name="Alioto T."/>
            <person name="Gomez Garrido J."/>
        </authorList>
    </citation>
    <scope>NUCLEOTIDE SEQUENCE</scope>
</reference>
<proteinExistence type="predicted"/>
<name>A0A8D8CET6_CULPI</name>
<protein>
    <submittedName>
        <fullName evidence="2">(northern house mosquito) hypothetical protein</fullName>
    </submittedName>
</protein>
<evidence type="ECO:0000313" key="2">
    <source>
        <dbReference type="EMBL" id="CAG6489787.1"/>
    </source>
</evidence>
<organism evidence="2">
    <name type="scientific">Culex pipiens</name>
    <name type="common">House mosquito</name>
    <dbReference type="NCBI Taxonomy" id="7175"/>
    <lineage>
        <taxon>Eukaryota</taxon>
        <taxon>Metazoa</taxon>
        <taxon>Ecdysozoa</taxon>
        <taxon>Arthropoda</taxon>
        <taxon>Hexapoda</taxon>
        <taxon>Insecta</taxon>
        <taxon>Pterygota</taxon>
        <taxon>Neoptera</taxon>
        <taxon>Endopterygota</taxon>
        <taxon>Diptera</taxon>
        <taxon>Nematocera</taxon>
        <taxon>Culicoidea</taxon>
        <taxon>Culicidae</taxon>
        <taxon>Culicinae</taxon>
        <taxon>Culicini</taxon>
        <taxon>Culex</taxon>
        <taxon>Culex</taxon>
    </lineage>
</organism>
<accession>A0A8D8CET6</accession>
<sequence length="426" mass="47648">MGPGLRVLMDYERVYLDTLASAKQFVEDYTAEQHSVQLTGWKQMIDGLDDQYFANRLNIELLLDDESAAMTTEAAMSAVDDSNRRIRQKFELDYVFVYSFLVNEIKKQPTCPEANLNQTIPVRSHMKLLDPRLSNHVPVLHSPQTFSSDSHNPEQLRPLTSKTTYAVNCPASSSYPCCSHHTTRLLMSHDRISTHTSPVVSRPLPVFLEIQSKQTSSHTHSSSLPSPSMPQSPLVTCLVPINSVGARSVPASALLQTVNIVLDPHDHPQESQPITPRSKPDNPFVMHIRFHLKRIALIADIGQMSPPTRKQSGHLLAYLWIELNNGTTSLKVIQAKAKRTPSGRLKAAALELRFTIRFHNAATIEPKKIASQHSRWKKIVKNRLKDTQKLAAHASPPVATLFEIDAQPLRMPTTDVVGMANPNSEF</sequence>
<evidence type="ECO:0000256" key="1">
    <source>
        <dbReference type="SAM" id="MobiDB-lite"/>
    </source>
</evidence>
<dbReference type="AlphaFoldDB" id="A0A8D8CET6"/>
<dbReference type="EMBL" id="HBUE01113460">
    <property type="protein sequence ID" value="CAG6489787.1"/>
    <property type="molecule type" value="Transcribed_RNA"/>
</dbReference>